<comment type="caution">
    <text evidence="2">The sequence shown here is derived from an EMBL/GenBank/DDBJ whole genome shotgun (WGS) entry which is preliminary data.</text>
</comment>
<evidence type="ECO:0000313" key="2">
    <source>
        <dbReference type="EMBL" id="MBB3205792.1"/>
    </source>
</evidence>
<protein>
    <submittedName>
        <fullName evidence="2">Uncharacterized protein</fullName>
    </submittedName>
</protein>
<dbReference type="EMBL" id="JACHXU010000004">
    <property type="protein sequence ID" value="MBB3205792.1"/>
    <property type="molecule type" value="Genomic_DNA"/>
</dbReference>
<dbReference type="RefSeq" id="WP_184303706.1">
    <property type="nucleotide sequence ID" value="NZ_JACHXU010000004.1"/>
</dbReference>
<keyword evidence="3" id="KW-1185">Reference proteome</keyword>
<feature type="region of interest" description="Disordered" evidence="1">
    <location>
        <begin position="1"/>
        <end position="25"/>
    </location>
</feature>
<dbReference type="Proteomes" id="UP000536179">
    <property type="component" value="Unassembled WGS sequence"/>
</dbReference>
<name>A0A7W5H3Z1_9BACT</name>
<feature type="compositionally biased region" description="Low complexity" evidence="1">
    <location>
        <begin position="192"/>
        <end position="210"/>
    </location>
</feature>
<feature type="region of interest" description="Disordered" evidence="1">
    <location>
        <begin position="184"/>
        <end position="210"/>
    </location>
</feature>
<gene>
    <name evidence="2" type="ORF">FHS27_001596</name>
</gene>
<sequence length="210" mass="22708">MSTTKNEKRSTRQNPSAAKGTEQEGDVPKRVIGLIQKENYAAAYDAMRVLPRTPVLLHAMAVCALRMGKAADAVNLFRGMSVSAGTTILKPEVDDTLKVNYATALMLVGLPSGGLDILHELKDAEHPGAERIRSAIGQWANGLSFWRRWDWKLNRIDPPRCSVPIDFTPGIFPFPVGDMVTARDLQSDPTRSGSVSPGSISPGSTPRVAA</sequence>
<organism evidence="2 3">
    <name type="scientific">Aporhodopirellula rubra</name>
    <dbReference type="NCBI Taxonomy" id="980271"/>
    <lineage>
        <taxon>Bacteria</taxon>
        <taxon>Pseudomonadati</taxon>
        <taxon>Planctomycetota</taxon>
        <taxon>Planctomycetia</taxon>
        <taxon>Pirellulales</taxon>
        <taxon>Pirellulaceae</taxon>
        <taxon>Aporhodopirellula</taxon>
    </lineage>
</organism>
<evidence type="ECO:0000256" key="1">
    <source>
        <dbReference type="SAM" id="MobiDB-lite"/>
    </source>
</evidence>
<evidence type="ECO:0000313" key="3">
    <source>
        <dbReference type="Proteomes" id="UP000536179"/>
    </source>
</evidence>
<feature type="compositionally biased region" description="Basic and acidic residues" evidence="1">
    <location>
        <begin position="1"/>
        <end position="10"/>
    </location>
</feature>
<proteinExistence type="predicted"/>
<accession>A0A7W5H3Z1</accession>
<dbReference type="AlphaFoldDB" id="A0A7W5H3Z1"/>
<reference evidence="2 3" key="1">
    <citation type="submission" date="2020-08" db="EMBL/GenBank/DDBJ databases">
        <title>Genomic Encyclopedia of Type Strains, Phase III (KMG-III): the genomes of soil and plant-associated and newly described type strains.</title>
        <authorList>
            <person name="Whitman W."/>
        </authorList>
    </citation>
    <scope>NUCLEOTIDE SEQUENCE [LARGE SCALE GENOMIC DNA]</scope>
    <source>
        <strain evidence="2 3">CECT 8075</strain>
    </source>
</reference>